<evidence type="ECO:0000313" key="1">
    <source>
        <dbReference type="EMBL" id="KAL5103909.1"/>
    </source>
</evidence>
<sequence>MWRWDGSRNSTQLALPLNLDAFSSVEAMCTDQTTSVRNAQPLGRYLAEEGWNGGVDMTSLRLADIVSIASMRVQMYQPMWEESRRMRRKFSLAEQA</sequence>
<name>A0ABR4Q2N0_9CEST</name>
<accession>A0ABR4Q2N0</accession>
<organism evidence="1 2">
    <name type="scientific">Taenia crassiceps</name>
    <dbReference type="NCBI Taxonomy" id="6207"/>
    <lineage>
        <taxon>Eukaryota</taxon>
        <taxon>Metazoa</taxon>
        <taxon>Spiralia</taxon>
        <taxon>Lophotrochozoa</taxon>
        <taxon>Platyhelminthes</taxon>
        <taxon>Cestoda</taxon>
        <taxon>Eucestoda</taxon>
        <taxon>Cyclophyllidea</taxon>
        <taxon>Taeniidae</taxon>
        <taxon>Taenia</taxon>
    </lineage>
</organism>
<proteinExistence type="predicted"/>
<reference evidence="1 2" key="1">
    <citation type="journal article" date="2022" name="Front. Cell. Infect. Microbiol.">
        <title>The Genomes of Two Strains of Taenia crassiceps the Animal Model for the Study of Human Cysticercosis.</title>
        <authorList>
            <person name="Bobes R.J."/>
            <person name="Estrada K."/>
            <person name="Rios-Valencia D.G."/>
            <person name="Calderon-Gallegos A."/>
            <person name="de la Torre P."/>
            <person name="Carrero J.C."/>
            <person name="Sanchez-Flores A."/>
            <person name="Laclette J.P."/>
        </authorList>
    </citation>
    <scope>NUCLEOTIDE SEQUENCE [LARGE SCALE GENOMIC DNA]</scope>
    <source>
        <strain evidence="1">WFUcys</strain>
    </source>
</reference>
<protein>
    <submittedName>
        <fullName evidence="1">Uncharacterized protein</fullName>
    </submittedName>
</protein>
<gene>
    <name evidence="1" type="ORF">TcWFU_005289</name>
</gene>
<dbReference type="EMBL" id="JAKROA010000015">
    <property type="protein sequence ID" value="KAL5103909.1"/>
    <property type="molecule type" value="Genomic_DNA"/>
</dbReference>
<evidence type="ECO:0000313" key="2">
    <source>
        <dbReference type="Proteomes" id="UP001651158"/>
    </source>
</evidence>
<keyword evidence="2" id="KW-1185">Reference proteome</keyword>
<comment type="caution">
    <text evidence="1">The sequence shown here is derived from an EMBL/GenBank/DDBJ whole genome shotgun (WGS) entry which is preliminary data.</text>
</comment>
<dbReference type="Proteomes" id="UP001651158">
    <property type="component" value="Unassembled WGS sequence"/>
</dbReference>